<feature type="transmembrane region" description="Helical" evidence="1">
    <location>
        <begin position="89"/>
        <end position="110"/>
    </location>
</feature>
<accession>A0AA42CSW9</accession>
<dbReference type="Proteomes" id="UP001165678">
    <property type="component" value="Unassembled WGS sequence"/>
</dbReference>
<gene>
    <name evidence="2" type="ORF">OQ287_01955</name>
</gene>
<organism evidence="2 3">
    <name type="scientific">Larsenimonas rhizosphaerae</name>
    <dbReference type="NCBI Taxonomy" id="2944682"/>
    <lineage>
        <taxon>Bacteria</taxon>
        <taxon>Pseudomonadati</taxon>
        <taxon>Pseudomonadota</taxon>
        <taxon>Gammaproteobacteria</taxon>
        <taxon>Oceanospirillales</taxon>
        <taxon>Halomonadaceae</taxon>
        <taxon>Larsenimonas</taxon>
    </lineage>
</organism>
<evidence type="ECO:0000313" key="3">
    <source>
        <dbReference type="Proteomes" id="UP001165678"/>
    </source>
</evidence>
<keyword evidence="1" id="KW-1133">Transmembrane helix</keyword>
<feature type="transmembrane region" description="Helical" evidence="1">
    <location>
        <begin position="48"/>
        <end position="68"/>
    </location>
</feature>
<feature type="transmembrane region" description="Helical" evidence="1">
    <location>
        <begin position="7"/>
        <end position="28"/>
    </location>
</feature>
<dbReference type="AlphaFoldDB" id="A0AA42CSW9"/>
<name>A0AA42CSW9_9GAMM</name>
<proteinExistence type="predicted"/>
<protein>
    <submittedName>
        <fullName evidence="2">Uncharacterized protein</fullName>
    </submittedName>
</protein>
<keyword evidence="3" id="KW-1185">Reference proteome</keyword>
<dbReference type="EMBL" id="JAPIVE010000001">
    <property type="protein sequence ID" value="MCX2522997.1"/>
    <property type="molecule type" value="Genomic_DNA"/>
</dbReference>
<feature type="transmembrane region" description="Helical" evidence="1">
    <location>
        <begin position="122"/>
        <end position="146"/>
    </location>
</feature>
<comment type="caution">
    <text evidence="2">The sequence shown here is derived from an EMBL/GenBank/DDBJ whole genome shotgun (WGS) entry which is preliminary data.</text>
</comment>
<keyword evidence="1" id="KW-0812">Transmembrane</keyword>
<dbReference type="RefSeq" id="WP_250936340.1">
    <property type="nucleotide sequence ID" value="NZ_JAMLJK010000001.1"/>
</dbReference>
<evidence type="ECO:0000313" key="2">
    <source>
        <dbReference type="EMBL" id="MCX2522997.1"/>
    </source>
</evidence>
<keyword evidence="1" id="KW-0472">Membrane</keyword>
<evidence type="ECO:0000256" key="1">
    <source>
        <dbReference type="SAM" id="Phobius"/>
    </source>
</evidence>
<reference evidence="2" key="1">
    <citation type="submission" date="2022-11" db="EMBL/GenBank/DDBJ databases">
        <title>Larsenimonas rhizosphaerae sp. nov., isolated from a tidal mudflat.</title>
        <authorList>
            <person name="Lee S.D."/>
            <person name="Kim I.S."/>
        </authorList>
    </citation>
    <scope>NUCLEOTIDE SEQUENCE</scope>
    <source>
        <strain evidence="2">GH2-1</strain>
    </source>
</reference>
<sequence>MMTKRSLGEVIFTVFLWIVIGALVQWLMQSHLPLPDPSGHADGAQPPLATYWNAMGLVALFFGILAFWARDFMKDNPLTKSLRVIASRLLGTTFDVGLFSLGGALFASYGPHAAAGMPAWQSVFIGVNFSLFIVMLVVLGVIWFLIKHTRLALVNISPLEFKPLPRVGLYVLLLVLLGLTAWWSL</sequence>
<feature type="transmembrane region" description="Helical" evidence="1">
    <location>
        <begin position="167"/>
        <end position="184"/>
    </location>
</feature>